<name>X1EU21_9ZZZZ</name>
<proteinExistence type="predicted"/>
<organism evidence="1">
    <name type="scientific">marine sediment metagenome</name>
    <dbReference type="NCBI Taxonomy" id="412755"/>
    <lineage>
        <taxon>unclassified sequences</taxon>
        <taxon>metagenomes</taxon>
        <taxon>ecological metagenomes</taxon>
    </lineage>
</organism>
<evidence type="ECO:0000313" key="1">
    <source>
        <dbReference type="EMBL" id="GAH23805.1"/>
    </source>
</evidence>
<gene>
    <name evidence="1" type="ORF">S01H4_65226</name>
</gene>
<reference evidence="1" key="1">
    <citation type="journal article" date="2014" name="Front. Microbiol.">
        <title>High frequency of phylogenetically diverse reductive dehalogenase-homologous genes in deep subseafloor sedimentary metagenomes.</title>
        <authorList>
            <person name="Kawai M."/>
            <person name="Futagami T."/>
            <person name="Toyoda A."/>
            <person name="Takaki Y."/>
            <person name="Nishi S."/>
            <person name="Hori S."/>
            <person name="Arai W."/>
            <person name="Tsubouchi T."/>
            <person name="Morono Y."/>
            <person name="Uchiyama I."/>
            <person name="Ito T."/>
            <person name="Fujiyama A."/>
            <person name="Inagaki F."/>
            <person name="Takami H."/>
        </authorList>
    </citation>
    <scope>NUCLEOTIDE SEQUENCE</scope>
    <source>
        <strain evidence="1">Expedition CK06-06</strain>
    </source>
</reference>
<dbReference type="EMBL" id="BART01039834">
    <property type="protein sequence ID" value="GAH23805.1"/>
    <property type="molecule type" value="Genomic_DNA"/>
</dbReference>
<sequence>MSLVIFITVINIPFVNEDIQETVVKEVSEELPAVEEAAEELPEEGVETSEQFKASCIIVSYDELLRYPEKYEGKRINIKGYVVQT</sequence>
<accession>X1EU21</accession>
<comment type="caution">
    <text evidence="1">The sequence shown here is derived from an EMBL/GenBank/DDBJ whole genome shotgun (WGS) entry which is preliminary data.</text>
</comment>
<protein>
    <submittedName>
        <fullName evidence="1">Uncharacterized protein</fullName>
    </submittedName>
</protein>
<dbReference type="AlphaFoldDB" id="X1EU21"/>
<feature type="non-terminal residue" evidence="1">
    <location>
        <position position="85"/>
    </location>
</feature>